<dbReference type="GO" id="GO:0016020">
    <property type="term" value="C:membrane"/>
    <property type="evidence" value="ECO:0007669"/>
    <property type="project" value="InterPro"/>
</dbReference>
<accession>A0A8R1IQH9</accession>
<dbReference type="CDD" id="cd11304">
    <property type="entry name" value="Cadherin_repeat"/>
    <property type="match status" value="1"/>
</dbReference>
<dbReference type="Proteomes" id="UP000005237">
    <property type="component" value="Unassembled WGS sequence"/>
</dbReference>
<name>A0A8R1IQH9_CAEJA</name>
<dbReference type="InterPro" id="IPR015919">
    <property type="entry name" value="Cadherin-like_sf"/>
</dbReference>
<evidence type="ECO:0000313" key="2">
    <source>
        <dbReference type="Proteomes" id="UP000005237"/>
    </source>
</evidence>
<sequence>MVDVIDDRFYARKSEIFAKKHFVPHSNFYDLEGIVKKGKLSAPINVTIFFGKNSEDVADIKENELLLEVEENSPVGTVVGVVLNSKYSKYRLVDPACGLLIDQDGVIRTTTLFDREKMSLLKTKMIEPAANRIWDVLVLIGDVNDNNQK</sequence>
<dbReference type="EnsemblMetazoa" id="CJA39614.1">
    <property type="protein sequence ID" value="CJA39614.1"/>
    <property type="gene ID" value="WBGene00215461"/>
</dbReference>
<reference evidence="2" key="1">
    <citation type="submission" date="2010-08" db="EMBL/GenBank/DDBJ databases">
        <authorList>
            <consortium name="Caenorhabditis japonica Sequencing Consortium"/>
            <person name="Wilson R.K."/>
        </authorList>
    </citation>
    <scope>NUCLEOTIDE SEQUENCE [LARGE SCALE GENOMIC DNA]</scope>
    <source>
        <strain evidence="2">DF5081</strain>
    </source>
</reference>
<proteinExistence type="predicted"/>
<dbReference type="AlphaFoldDB" id="A0A8R1IQH9"/>
<reference evidence="1" key="2">
    <citation type="submission" date="2022-06" db="UniProtKB">
        <authorList>
            <consortium name="EnsemblMetazoa"/>
        </authorList>
    </citation>
    <scope>IDENTIFICATION</scope>
    <source>
        <strain evidence="1">DF5081</strain>
    </source>
</reference>
<protein>
    <submittedName>
        <fullName evidence="1">Uncharacterized protein</fullName>
    </submittedName>
</protein>
<keyword evidence="2" id="KW-1185">Reference proteome</keyword>
<evidence type="ECO:0000313" key="1">
    <source>
        <dbReference type="EnsemblMetazoa" id="CJA39614.1"/>
    </source>
</evidence>
<dbReference type="GO" id="GO:0005509">
    <property type="term" value="F:calcium ion binding"/>
    <property type="evidence" value="ECO:0007669"/>
    <property type="project" value="InterPro"/>
</dbReference>
<organism evidence="1 2">
    <name type="scientific">Caenorhabditis japonica</name>
    <dbReference type="NCBI Taxonomy" id="281687"/>
    <lineage>
        <taxon>Eukaryota</taxon>
        <taxon>Metazoa</taxon>
        <taxon>Ecdysozoa</taxon>
        <taxon>Nematoda</taxon>
        <taxon>Chromadorea</taxon>
        <taxon>Rhabditida</taxon>
        <taxon>Rhabditina</taxon>
        <taxon>Rhabditomorpha</taxon>
        <taxon>Rhabditoidea</taxon>
        <taxon>Rhabditidae</taxon>
        <taxon>Peloderinae</taxon>
        <taxon>Caenorhabditis</taxon>
    </lineage>
</organism>
<dbReference type="SUPFAM" id="SSF49313">
    <property type="entry name" value="Cadherin-like"/>
    <property type="match status" value="1"/>
</dbReference>